<protein>
    <submittedName>
        <fullName evidence="1">Uncharacterized protein</fullName>
    </submittedName>
</protein>
<dbReference type="EMBL" id="BARS01031834">
    <property type="protein sequence ID" value="GAG22592.1"/>
    <property type="molecule type" value="Genomic_DNA"/>
</dbReference>
<dbReference type="AlphaFoldDB" id="X0WHB4"/>
<comment type="caution">
    <text evidence="1">The sequence shown here is derived from an EMBL/GenBank/DDBJ whole genome shotgun (WGS) entry which is preliminary data.</text>
</comment>
<proteinExistence type="predicted"/>
<evidence type="ECO:0000313" key="1">
    <source>
        <dbReference type="EMBL" id="GAG22592.1"/>
    </source>
</evidence>
<feature type="non-terminal residue" evidence="1">
    <location>
        <position position="98"/>
    </location>
</feature>
<sequence>MRQRSIELHDSLYHPAPKINVWEWAEKHVDFSLEPRYETPLHGAYSSNFLPMWKEIQENFTDLSIREQWILKNSRAGASENCLLNPLRYTVAVAPKST</sequence>
<organism evidence="1">
    <name type="scientific">marine sediment metagenome</name>
    <dbReference type="NCBI Taxonomy" id="412755"/>
    <lineage>
        <taxon>unclassified sequences</taxon>
        <taxon>metagenomes</taxon>
        <taxon>ecological metagenomes</taxon>
    </lineage>
</organism>
<reference evidence="1" key="1">
    <citation type="journal article" date="2014" name="Front. Microbiol.">
        <title>High frequency of phylogenetically diverse reductive dehalogenase-homologous genes in deep subseafloor sedimentary metagenomes.</title>
        <authorList>
            <person name="Kawai M."/>
            <person name="Futagami T."/>
            <person name="Toyoda A."/>
            <person name="Takaki Y."/>
            <person name="Nishi S."/>
            <person name="Hori S."/>
            <person name="Arai W."/>
            <person name="Tsubouchi T."/>
            <person name="Morono Y."/>
            <person name="Uchiyama I."/>
            <person name="Ito T."/>
            <person name="Fujiyama A."/>
            <person name="Inagaki F."/>
            <person name="Takami H."/>
        </authorList>
    </citation>
    <scope>NUCLEOTIDE SEQUENCE</scope>
    <source>
        <strain evidence="1">Expedition CK06-06</strain>
    </source>
</reference>
<name>X0WHB4_9ZZZZ</name>
<accession>X0WHB4</accession>
<gene>
    <name evidence="1" type="ORF">S01H1_49475</name>
</gene>